<feature type="region of interest" description="Disordered" evidence="1">
    <location>
        <begin position="295"/>
        <end position="339"/>
    </location>
</feature>
<proteinExistence type="predicted"/>
<evidence type="ECO:0000256" key="1">
    <source>
        <dbReference type="SAM" id="MobiDB-lite"/>
    </source>
</evidence>
<name>A0A9W4E2W4_9ACTN</name>
<evidence type="ECO:0000313" key="2">
    <source>
        <dbReference type="EMBL" id="CAG7601405.1"/>
    </source>
</evidence>
<comment type="caution">
    <text evidence="2">The sequence shown here is derived from an EMBL/GenBank/DDBJ whole genome shotgun (WGS) entry which is preliminary data.</text>
</comment>
<feature type="region of interest" description="Disordered" evidence="1">
    <location>
        <begin position="192"/>
        <end position="241"/>
    </location>
</feature>
<keyword evidence="3" id="KW-1185">Reference proteome</keyword>
<accession>A0A9W4E2W4</accession>
<dbReference type="EMBL" id="CAJVAX010000001">
    <property type="protein sequence ID" value="CAG7601405.1"/>
    <property type="molecule type" value="Genomic_DNA"/>
</dbReference>
<reference evidence="2" key="1">
    <citation type="submission" date="2021-06" db="EMBL/GenBank/DDBJ databases">
        <authorList>
            <person name="Arsene-Ploetze F."/>
        </authorList>
    </citation>
    <scope>NUCLEOTIDE SEQUENCE</scope>
    <source>
        <strain evidence="2">SBRY1</strain>
    </source>
</reference>
<feature type="compositionally biased region" description="Basic and acidic residues" evidence="1">
    <location>
        <begin position="306"/>
        <end position="316"/>
    </location>
</feature>
<dbReference type="AlphaFoldDB" id="A0A9W4E2W4"/>
<evidence type="ECO:0000313" key="3">
    <source>
        <dbReference type="Proteomes" id="UP001153328"/>
    </source>
</evidence>
<gene>
    <name evidence="2" type="ORF">SBRY_10416</name>
</gene>
<sequence length="339" mass="35245">MAPLVCGRSVRRSGDEFAEGGLLVAAEAQGLVVAHAAQGAPDAALDRADADAEDVGDLRVGAALVVAEHQHGALLLGQPGERLPEDGAQFGAAHLVGVADRLGQLLGRVLVELAAPPGADVQVGHGAPQVAADGRLVADPVPCAVRGEQRALQQVLGREAVTGEVVRGRVEGGAALLDVRGELRLRVRGGGLRRRGRGGLQRSDVRGPLPDHRVPRRASGAAGVPPSVRGAGHLGGPGNGVRTRRVDGGGGAEQCVHVAPPSMEPDAWFPASQPVRRALFRCGSRLPGQFHGAVRRVSQARNRGRQPRERPGHELSPHFIRPPEVGNNVRRALPVADRG</sequence>
<protein>
    <submittedName>
        <fullName evidence="2">ECF subfamily RNA polymerase sigma factor</fullName>
    </submittedName>
</protein>
<feature type="compositionally biased region" description="Basic and acidic residues" evidence="1">
    <location>
        <begin position="203"/>
        <end position="213"/>
    </location>
</feature>
<dbReference type="Proteomes" id="UP001153328">
    <property type="component" value="Unassembled WGS sequence"/>
</dbReference>
<organism evidence="2 3">
    <name type="scientific">Actinacidiphila bryophytorum</name>
    <dbReference type="NCBI Taxonomy" id="1436133"/>
    <lineage>
        <taxon>Bacteria</taxon>
        <taxon>Bacillati</taxon>
        <taxon>Actinomycetota</taxon>
        <taxon>Actinomycetes</taxon>
        <taxon>Kitasatosporales</taxon>
        <taxon>Streptomycetaceae</taxon>
        <taxon>Actinacidiphila</taxon>
    </lineage>
</organism>